<dbReference type="SUPFAM" id="SSF54928">
    <property type="entry name" value="RNA-binding domain, RBD"/>
    <property type="match status" value="1"/>
</dbReference>
<evidence type="ECO:0000313" key="3">
    <source>
        <dbReference type="EMBL" id="KAG6000294.1"/>
    </source>
</evidence>
<proteinExistence type="predicted"/>
<dbReference type="AlphaFoldDB" id="A0A9P7N9Z2"/>
<dbReference type="Pfam" id="PF25701">
    <property type="entry name" value="RRM_YTH1"/>
    <property type="match status" value="1"/>
</dbReference>
<feature type="region of interest" description="Disordered" evidence="1">
    <location>
        <begin position="191"/>
        <end position="229"/>
    </location>
</feature>
<dbReference type="GO" id="GO:0003729">
    <property type="term" value="F:mRNA binding"/>
    <property type="evidence" value="ECO:0007669"/>
    <property type="project" value="TreeGrafter"/>
</dbReference>
<dbReference type="PANTHER" id="PTHR12357:SF3">
    <property type="entry name" value="YTH DOMAIN-CONTAINING PROTEIN 1"/>
    <property type="match status" value="1"/>
</dbReference>
<organism evidence="3 4">
    <name type="scientific">Claviceps pusilla</name>
    <dbReference type="NCBI Taxonomy" id="123648"/>
    <lineage>
        <taxon>Eukaryota</taxon>
        <taxon>Fungi</taxon>
        <taxon>Dikarya</taxon>
        <taxon>Ascomycota</taxon>
        <taxon>Pezizomycotina</taxon>
        <taxon>Sordariomycetes</taxon>
        <taxon>Hypocreomycetidae</taxon>
        <taxon>Hypocreales</taxon>
        <taxon>Clavicipitaceae</taxon>
        <taxon>Claviceps</taxon>
    </lineage>
</organism>
<dbReference type="EMBL" id="SRPW01001541">
    <property type="protein sequence ID" value="KAG6000294.1"/>
    <property type="molecule type" value="Genomic_DNA"/>
</dbReference>
<name>A0A9P7N9Z2_9HYPO</name>
<dbReference type="InterPro" id="IPR035979">
    <property type="entry name" value="RBD_domain_sf"/>
</dbReference>
<comment type="caution">
    <text evidence="3">The sequence shown here is derived from an EMBL/GenBank/DDBJ whole genome shotgun (WGS) entry which is preliminary data.</text>
</comment>
<protein>
    <recommendedName>
        <fullName evidence="2">YTH domain-containing protein</fullName>
    </recommendedName>
</protein>
<dbReference type="GO" id="GO:0005654">
    <property type="term" value="C:nucleoplasm"/>
    <property type="evidence" value="ECO:0007669"/>
    <property type="project" value="TreeGrafter"/>
</dbReference>
<dbReference type="InterPro" id="IPR057720">
    <property type="entry name" value="RRM_YTH1"/>
</dbReference>
<sequence>MPSAAGLENQDEPHPTHTGYDIASRQFFTEAAMASQLAQQSYQDAFDLTLISNAMPTVSHRPHHTGHYMPVSGHPYDLATLPPMTHQQSQAAAFGGQSMSMANLPYYVTQTQMYSYYHGSQLPFPPGQAGLHGQSNMIYYPNQMIMDHAQSSFFYPQGGQYPQHMVPTPASSGMYLPGASKADARTFQYREGARMRGSRSQGNVPSSKQNAVRGPPRKPRQSGHALWIGNLPPQTDLMALVEHICKETEGLESLFLISKSNCAFANYKDEAACSTAQQKLHDSRFQSIRLVSRLRRNAVEGTSGTAAPSDATAAPSPSALSTSTDQNQPEPEIEASVKESRPTGADCSQTTSLTATQDVQIRSNTDKFFILKSLTTEDLDLSVRTGIWATQSHNEENLNRAFKSVDNVYLIFSANKSGEYFGYARMMSKMDEDPAAAIEFAPKVMMASEVDLPKAIITDASEFSPRGKIIDDSARGTIFWEAERDDPEAVPESENETRSEQSGATEEEVKTWGKPFKLKWLSTTRLPFFLTRGLRNPWNSNREVKIARDGTELEPAVGRRLVELFNRVQNSASCAPVDPPPSYFVPVYPSVQPYGQ</sequence>
<reference evidence="3" key="1">
    <citation type="journal article" date="2020" name="bioRxiv">
        <title>Whole genome comparisons of ergot fungi reveals the divergence and evolution of species within the genus Claviceps are the result of varying mechanisms driving genome evolution and host range expansion.</title>
        <authorList>
            <person name="Wyka S.A."/>
            <person name="Mondo S.J."/>
            <person name="Liu M."/>
            <person name="Dettman J."/>
            <person name="Nalam V."/>
            <person name="Broders K.D."/>
        </authorList>
    </citation>
    <scope>NUCLEOTIDE SEQUENCE</scope>
    <source>
        <strain evidence="3">CCC 602</strain>
    </source>
</reference>
<dbReference type="InterPro" id="IPR012677">
    <property type="entry name" value="Nucleotide-bd_a/b_plait_sf"/>
</dbReference>
<dbReference type="InterPro" id="IPR007275">
    <property type="entry name" value="YTH_domain"/>
</dbReference>
<dbReference type="Pfam" id="PF04146">
    <property type="entry name" value="YTH"/>
    <property type="match status" value="1"/>
</dbReference>
<evidence type="ECO:0000313" key="4">
    <source>
        <dbReference type="Proteomes" id="UP000748025"/>
    </source>
</evidence>
<dbReference type="Gene3D" id="3.10.590.10">
    <property type="entry name" value="ph1033 like domains"/>
    <property type="match status" value="1"/>
</dbReference>
<dbReference type="Proteomes" id="UP000748025">
    <property type="component" value="Unassembled WGS sequence"/>
</dbReference>
<dbReference type="GO" id="GO:1990247">
    <property type="term" value="F:N6-methyladenosine-containing RNA reader activity"/>
    <property type="evidence" value="ECO:0007669"/>
    <property type="project" value="TreeGrafter"/>
</dbReference>
<dbReference type="OrthoDB" id="306690at2759"/>
<feature type="domain" description="YTH" evidence="2">
    <location>
        <begin position="366"/>
        <end position="565"/>
    </location>
</feature>
<dbReference type="GO" id="GO:0000381">
    <property type="term" value="P:regulation of alternative mRNA splicing, via spliceosome"/>
    <property type="evidence" value="ECO:0007669"/>
    <property type="project" value="TreeGrafter"/>
</dbReference>
<feature type="compositionally biased region" description="Low complexity" evidence="1">
    <location>
        <begin position="302"/>
        <end position="324"/>
    </location>
</feature>
<feature type="region of interest" description="Disordered" evidence="1">
    <location>
        <begin position="483"/>
        <end position="509"/>
    </location>
</feature>
<evidence type="ECO:0000259" key="2">
    <source>
        <dbReference type="PROSITE" id="PS50882"/>
    </source>
</evidence>
<dbReference type="InterPro" id="IPR045168">
    <property type="entry name" value="YTH_prot"/>
</dbReference>
<gene>
    <name evidence="3" type="ORF">E4U43_001636</name>
</gene>
<feature type="compositionally biased region" description="Polar residues" evidence="1">
    <location>
        <begin position="198"/>
        <end position="210"/>
    </location>
</feature>
<dbReference type="PROSITE" id="PS50882">
    <property type="entry name" value="YTH"/>
    <property type="match status" value="1"/>
</dbReference>
<feature type="compositionally biased region" description="Acidic residues" evidence="1">
    <location>
        <begin position="483"/>
        <end position="494"/>
    </location>
</feature>
<evidence type="ECO:0000256" key="1">
    <source>
        <dbReference type="SAM" id="MobiDB-lite"/>
    </source>
</evidence>
<keyword evidence="4" id="KW-1185">Reference proteome</keyword>
<dbReference type="CDD" id="cd21134">
    <property type="entry name" value="YTH"/>
    <property type="match status" value="1"/>
</dbReference>
<dbReference type="PANTHER" id="PTHR12357">
    <property type="entry name" value="YTH YT521-B HOMOLOGY DOMAIN-CONTAINING"/>
    <property type="match status" value="1"/>
</dbReference>
<dbReference type="GO" id="GO:0000398">
    <property type="term" value="P:mRNA splicing, via spliceosome"/>
    <property type="evidence" value="ECO:0007669"/>
    <property type="project" value="TreeGrafter"/>
</dbReference>
<dbReference type="Gene3D" id="3.30.70.330">
    <property type="match status" value="1"/>
</dbReference>
<feature type="region of interest" description="Disordered" evidence="1">
    <location>
        <begin position="1"/>
        <end position="20"/>
    </location>
</feature>
<accession>A0A9P7N9Z2</accession>
<feature type="region of interest" description="Disordered" evidence="1">
    <location>
        <begin position="299"/>
        <end position="352"/>
    </location>
</feature>
<dbReference type="CDD" id="cd00590">
    <property type="entry name" value="RRM_SF"/>
    <property type="match status" value="1"/>
</dbReference>